<dbReference type="InterPro" id="IPR005294">
    <property type="entry name" value="ATP_synth_F1_asu"/>
</dbReference>
<evidence type="ECO:0000256" key="9">
    <source>
        <dbReference type="ARBA" id="ARBA00023136"/>
    </source>
</evidence>
<proteinExistence type="inferred from homology"/>
<dbReference type="InterPro" id="IPR036121">
    <property type="entry name" value="ATPase_F1/V1/A1_a/bsu_N_sf"/>
</dbReference>
<evidence type="ECO:0000256" key="11">
    <source>
        <dbReference type="ARBA" id="ARBA00023310"/>
    </source>
</evidence>
<keyword evidence="11" id="KW-0066">ATP synthesis</keyword>
<dbReference type="PROSITE" id="PS00152">
    <property type="entry name" value="ATPASE_ALPHA_BETA"/>
    <property type="match status" value="1"/>
</dbReference>
<dbReference type="InterPro" id="IPR011989">
    <property type="entry name" value="ARM-like"/>
</dbReference>
<dbReference type="SUPFAM" id="SSF50615">
    <property type="entry name" value="N-terminal domain of alpha and beta subunits of F1 ATP synthase"/>
    <property type="match status" value="1"/>
</dbReference>
<dbReference type="NCBIfam" id="TIGR00962">
    <property type="entry name" value="atpA"/>
    <property type="match status" value="1"/>
</dbReference>
<evidence type="ECO:0000256" key="5">
    <source>
        <dbReference type="ARBA" id="ARBA00022741"/>
    </source>
</evidence>
<dbReference type="Gene3D" id="1.25.10.10">
    <property type="entry name" value="Leucine-rich Repeat Variant"/>
    <property type="match status" value="1"/>
</dbReference>
<keyword evidence="7" id="KW-0067">ATP-binding</keyword>
<feature type="signal peptide" evidence="12">
    <location>
        <begin position="1"/>
        <end position="18"/>
    </location>
</feature>
<keyword evidence="5" id="KW-0547">Nucleotide-binding</keyword>
<keyword evidence="9" id="KW-0472">Membrane</keyword>
<dbReference type="CDD" id="cd18116">
    <property type="entry name" value="ATP-synt_F1_alpha_N"/>
    <property type="match status" value="1"/>
</dbReference>
<evidence type="ECO:0000313" key="16">
    <source>
        <dbReference type="EMBL" id="TPX70742.1"/>
    </source>
</evidence>
<dbReference type="GO" id="GO:0005743">
    <property type="term" value="C:mitochondrial inner membrane"/>
    <property type="evidence" value="ECO:0007669"/>
    <property type="project" value="UniProtKB-SubCell"/>
</dbReference>
<evidence type="ECO:0000256" key="2">
    <source>
        <dbReference type="ARBA" id="ARBA00008936"/>
    </source>
</evidence>
<evidence type="ECO:0000259" key="15">
    <source>
        <dbReference type="Pfam" id="PF02874"/>
    </source>
</evidence>
<dbReference type="PANTHER" id="PTHR48082">
    <property type="entry name" value="ATP SYNTHASE SUBUNIT ALPHA, MITOCHONDRIAL"/>
    <property type="match status" value="1"/>
</dbReference>
<dbReference type="InterPro" id="IPR033732">
    <property type="entry name" value="ATP_synth_F1_a_nt-bd_dom"/>
</dbReference>
<keyword evidence="6" id="KW-0375">Hydrogen ion transport</keyword>
<keyword evidence="8" id="KW-0406">Ion transport</keyword>
<dbReference type="Gene3D" id="1.20.150.20">
    <property type="entry name" value="ATP synthase alpha/beta chain, C-terminal domain"/>
    <property type="match status" value="1"/>
</dbReference>
<dbReference type="AlphaFoldDB" id="A0A507F3Q6"/>
<evidence type="ECO:0000256" key="8">
    <source>
        <dbReference type="ARBA" id="ARBA00023065"/>
    </source>
</evidence>
<dbReference type="NCBIfam" id="NF009884">
    <property type="entry name" value="PRK13343.1"/>
    <property type="match status" value="1"/>
</dbReference>
<dbReference type="InterPro" id="IPR004100">
    <property type="entry name" value="ATPase_F1/V1/A1_a/bsu_N"/>
</dbReference>
<dbReference type="GO" id="GO:0043531">
    <property type="term" value="F:ADP binding"/>
    <property type="evidence" value="ECO:0007669"/>
    <property type="project" value="TreeGrafter"/>
</dbReference>
<evidence type="ECO:0000256" key="7">
    <source>
        <dbReference type="ARBA" id="ARBA00022840"/>
    </source>
</evidence>
<dbReference type="PANTHER" id="PTHR48082:SF2">
    <property type="entry name" value="ATP SYNTHASE SUBUNIT ALPHA, MITOCHONDRIAL"/>
    <property type="match status" value="1"/>
</dbReference>
<dbReference type="Gene3D" id="2.40.30.20">
    <property type="match status" value="1"/>
</dbReference>
<keyword evidence="4" id="KW-0813">Transport</keyword>
<comment type="similarity">
    <text evidence="2">Belongs to the ATPase alpha/beta chains family.</text>
</comment>
<feature type="domain" description="ATPase F1/V1/A1 complex alpha/beta subunit N-terminal" evidence="15">
    <location>
        <begin position="401"/>
        <end position="468"/>
    </location>
</feature>
<dbReference type="Pfam" id="PF02874">
    <property type="entry name" value="ATP-synt_ab_N"/>
    <property type="match status" value="1"/>
</dbReference>
<keyword evidence="10" id="KW-0139">CF(1)</keyword>
<dbReference type="Proteomes" id="UP000320333">
    <property type="component" value="Unassembled WGS sequence"/>
</dbReference>
<dbReference type="OrthoDB" id="9805536at2759"/>
<dbReference type="GO" id="GO:0045259">
    <property type="term" value="C:proton-transporting ATP synthase complex"/>
    <property type="evidence" value="ECO:0007669"/>
    <property type="project" value="UniProtKB-KW"/>
</dbReference>
<evidence type="ECO:0000256" key="10">
    <source>
        <dbReference type="ARBA" id="ARBA00023196"/>
    </source>
</evidence>
<dbReference type="InterPro" id="IPR027417">
    <property type="entry name" value="P-loop_NTPase"/>
</dbReference>
<gene>
    <name evidence="16" type="ORF">CcCBS67573_g06449</name>
</gene>
<dbReference type="FunFam" id="1.20.150.20:FF:000001">
    <property type="entry name" value="ATP synthase subunit alpha"/>
    <property type="match status" value="1"/>
</dbReference>
<evidence type="ECO:0000256" key="12">
    <source>
        <dbReference type="SAM" id="SignalP"/>
    </source>
</evidence>
<evidence type="ECO:0000256" key="3">
    <source>
        <dbReference type="ARBA" id="ARBA00016087"/>
    </source>
</evidence>
<evidence type="ECO:0000313" key="17">
    <source>
        <dbReference type="Proteomes" id="UP000320333"/>
    </source>
</evidence>
<reference evidence="16 17" key="1">
    <citation type="journal article" date="2019" name="Sci. Rep.">
        <title>Comparative genomics of chytrid fungi reveal insights into the obligate biotrophic and pathogenic lifestyle of Synchytrium endobioticum.</title>
        <authorList>
            <person name="van de Vossenberg B.T.L.H."/>
            <person name="Warris S."/>
            <person name="Nguyen H.D.T."/>
            <person name="van Gent-Pelzer M.P.E."/>
            <person name="Joly D.L."/>
            <person name="van de Geest H.C."/>
            <person name="Bonants P.J.M."/>
            <person name="Smith D.S."/>
            <person name="Levesque C.A."/>
            <person name="van der Lee T.A.J."/>
        </authorList>
    </citation>
    <scope>NUCLEOTIDE SEQUENCE [LARGE SCALE GENOMIC DNA]</scope>
    <source>
        <strain evidence="16 17">CBS 675.73</strain>
    </source>
</reference>
<dbReference type="InterPro" id="IPR000194">
    <property type="entry name" value="ATPase_F1/V1/A1_a/bsu_nucl-bd"/>
</dbReference>
<evidence type="ECO:0000259" key="14">
    <source>
        <dbReference type="Pfam" id="PF00306"/>
    </source>
</evidence>
<feature type="chain" id="PRO_5021275386" description="ATP synthase subunit alpha, mitochondrial" evidence="12">
    <location>
        <begin position="19"/>
        <end position="885"/>
    </location>
</feature>
<dbReference type="CDD" id="cd18113">
    <property type="entry name" value="ATP-synt_F1_alpha_C"/>
    <property type="match status" value="1"/>
</dbReference>
<dbReference type="InterPro" id="IPR020003">
    <property type="entry name" value="ATPase_a/bsu_AS"/>
</dbReference>
<dbReference type="FunFam" id="2.40.30.20:FF:000001">
    <property type="entry name" value="ATP synthase subunit alpha"/>
    <property type="match status" value="1"/>
</dbReference>
<dbReference type="Gene3D" id="3.40.50.300">
    <property type="entry name" value="P-loop containing nucleotide triphosphate hydrolases"/>
    <property type="match status" value="1"/>
</dbReference>
<evidence type="ECO:0000259" key="13">
    <source>
        <dbReference type="Pfam" id="PF00006"/>
    </source>
</evidence>
<dbReference type="EMBL" id="QEAP01000276">
    <property type="protein sequence ID" value="TPX70742.1"/>
    <property type="molecule type" value="Genomic_DNA"/>
</dbReference>
<keyword evidence="12" id="KW-0732">Signal</keyword>
<keyword evidence="17" id="KW-1185">Reference proteome</keyword>
<dbReference type="STRING" id="246404.A0A507F3Q6"/>
<dbReference type="SUPFAM" id="SSF52540">
    <property type="entry name" value="P-loop containing nucleoside triphosphate hydrolases"/>
    <property type="match status" value="1"/>
</dbReference>
<comment type="subcellular location">
    <subcellularLocation>
        <location evidence="1">Mitochondrion inner membrane</location>
    </subcellularLocation>
</comment>
<dbReference type="InterPro" id="IPR000793">
    <property type="entry name" value="ATP_synth_asu_C"/>
</dbReference>
<dbReference type="Pfam" id="PF00306">
    <property type="entry name" value="ATP-synt_ab_C"/>
    <property type="match status" value="1"/>
</dbReference>
<feature type="domain" description="ATPase F1/V1/A1 complex alpha/beta subunit nucleotide-binding" evidence="13">
    <location>
        <begin position="525"/>
        <end position="748"/>
    </location>
</feature>
<evidence type="ECO:0000256" key="6">
    <source>
        <dbReference type="ARBA" id="ARBA00022781"/>
    </source>
</evidence>
<evidence type="ECO:0000256" key="1">
    <source>
        <dbReference type="ARBA" id="ARBA00004273"/>
    </source>
</evidence>
<dbReference type="InterPro" id="IPR023366">
    <property type="entry name" value="ATP_synth_asu-like_sf"/>
</dbReference>
<dbReference type="FunFam" id="3.40.50.300:FF:004039">
    <property type="entry name" value="ATP synthase subunit alpha, mitochondrial"/>
    <property type="match status" value="1"/>
</dbReference>
<dbReference type="Pfam" id="PF00006">
    <property type="entry name" value="ATP-synt_ab"/>
    <property type="match status" value="1"/>
</dbReference>
<dbReference type="CDD" id="cd01132">
    <property type="entry name" value="F1-ATPase_alpha_CD"/>
    <property type="match status" value="1"/>
</dbReference>
<dbReference type="SUPFAM" id="SSF47917">
    <property type="entry name" value="C-terminal domain of alpha and beta subunits of F1 ATP synthase"/>
    <property type="match status" value="1"/>
</dbReference>
<dbReference type="HAMAP" id="MF_01346">
    <property type="entry name" value="ATP_synth_alpha_bact"/>
    <property type="match status" value="1"/>
</dbReference>
<accession>A0A507F3Q6</accession>
<evidence type="ECO:0000256" key="4">
    <source>
        <dbReference type="ARBA" id="ARBA00022448"/>
    </source>
</evidence>
<name>A0A507F3Q6_9FUNG</name>
<organism evidence="16 17">
    <name type="scientific">Chytriomyces confervae</name>
    <dbReference type="NCBI Taxonomy" id="246404"/>
    <lineage>
        <taxon>Eukaryota</taxon>
        <taxon>Fungi</taxon>
        <taxon>Fungi incertae sedis</taxon>
        <taxon>Chytridiomycota</taxon>
        <taxon>Chytridiomycota incertae sedis</taxon>
        <taxon>Chytridiomycetes</taxon>
        <taxon>Chytridiales</taxon>
        <taxon>Chytriomycetaceae</taxon>
        <taxon>Chytriomyces</taxon>
    </lineage>
</organism>
<comment type="caution">
    <text evidence="16">The sequence shown here is derived from an EMBL/GenBank/DDBJ whole genome shotgun (WGS) entry which is preliminary data.</text>
</comment>
<feature type="domain" description="ATP synthase alpha subunit C-terminal" evidence="14">
    <location>
        <begin position="755"/>
        <end position="880"/>
    </location>
</feature>
<dbReference type="GO" id="GO:0046933">
    <property type="term" value="F:proton-transporting ATP synthase activity, rotational mechanism"/>
    <property type="evidence" value="ECO:0007669"/>
    <property type="project" value="InterPro"/>
</dbReference>
<dbReference type="GO" id="GO:0005524">
    <property type="term" value="F:ATP binding"/>
    <property type="evidence" value="ECO:0007669"/>
    <property type="project" value="UniProtKB-KW"/>
</dbReference>
<dbReference type="InterPro" id="IPR038376">
    <property type="entry name" value="ATP_synth_asu_C_sf"/>
</dbReference>
<sequence length="885" mass="94903">MKLRTLLVVAAYFYQAAASSAADQAQVPVTFSDTASDCSHVFQASSEWKVIQPDECIPPGLHIRIDFETGIKEAKLKDPHTDGSLANDVSEQGVLVVKSPEIEKEGIADLWPVLGKSASVEDIIRHLDFLEQEVGDTDEGVTVMTNHLSKSWLVSLITPSSAQSNQETTATPVPLAVRIHAARVFALAVANNHAAQSAALDTLKVLVAELAKGAGVDDGSLEFQKSLMHAVTCLVRGNSRAVQLFWRELNGFAVLREVTEKLGPGRTESRVYQKVVEFCADMFDGDLVASEGEGGSGVENQEVMLESFRASGGSTFESTSASVHGPADSNIKSVVETAERPRRTSKTAAKGLAPAVATASIANGVRLFNTAAVASAAKPGTSEVSSILEERILGASASFDIQETGRVLSVGDGIARVYGLKNCQAEEMVEFSSGVKGMALNLEPDNVGIVVFGNDRLIKEGDIVKRTGAIVDVPVGAGLLGRVVDALGNPIDGKGPLKDVVRQRVQVKAPGIIPRESVKEPMQTGIKCIDSMVPIGRGQRELIIGDRQTGKTAVALDTILNQKKWNSGTDETKKLYCVYVAVGQKRSTVAQFVKTLEENDALKYSIIVAATASDSAPLQFLAPYSGAAFGEYFRDNGKHALIIYDDLSKQAVAYRQMSLLLRRPPGREAYPGDVFYLHSRLLERAAKMNKSLGGGSMTALPVIETQGGDVSAYIPTNVISITDGQIFLEAELFFKGVRPAINVGLSVSRVGSAAQVKAMKQVAGSLKLFLAQYREVAAFAQFGSDLDASTQFLLNRGARLTELLKQAQYKPLPVEHMVVIIYSGVNGFLDKIPVNKVTSFEAALTPYVQTNAPEIYEAIKKENAISPETDKKIKAVLGDFLKVFA</sequence>
<protein>
    <recommendedName>
        <fullName evidence="3">ATP synthase subunit alpha, mitochondrial</fullName>
    </recommendedName>
</protein>